<proteinExistence type="predicted"/>
<evidence type="ECO:0000256" key="1">
    <source>
        <dbReference type="SAM" id="Phobius"/>
    </source>
</evidence>
<feature type="transmembrane region" description="Helical" evidence="1">
    <location>
        <begin position="59"/>
        <end position="79"/>
    </location>
</feature>
<dbReference type="EMBL" id="CP042374">
    <property type="protein sequence ID" value="QEA33563.1"/>
    <property type="molecule type" value="Genomic_DNA"/>
</dbReference>
<evidence type="ECO:0000313" key="3">
    <source>
        <dbReference type="Proteomes" id="UP000321332"/>
    </source>
</evidence>
<name>A0AAE6IJW8_LEUCA</name>
<feature type="transmembrane region" description="Helical" evidence="1">
    <location>
        <begin position="20"/>
        <end position="39"/>
    </location>
</feature>
<feature type="transmembrane region" description="Helical" evidence="1">
    <location>
        <begin position="131"/>
        <end position="157"/>
    </location>
</feature>
<keyword evidence="1" id="KW-0472">Membrane</keyword>
<accession>A0AAE6IJW8</accession>
<feature type="transmembrane region" description="Helical" evidence="1">
    <location>
        <begin position="164"/>
        <end position="181"/>
    </location>
</feature>
<dbReference type="AlphaFoldDB" id="A0AAE6IJW8"/>
<organism evidence="2 3">
    <name type="scientific">Leuconostoc carnosum</name>
    <dbReference type="NCBI Taxonomy" id="1252"/>
    <lineage>
        <taxon>Bacteria</taxon>
        <taxon>Bacillati</taxon>
        <taxon>Bacillota</taxon>
        <taxon>Bacilli</taxon>
        <taxon>Lactobacillales</taxon>
        <taxon>Lactobacillaceae</taxon>
        <taxon>Leuconostoc</taxon>
    </lineage>
</organism>
<keyword evidence="1" id="KW-1133">Transmembrane helix</keyword>
<feature type="transmembrane region" description="Helical" evidence="1">
    <location>
        <begin position="221"/>
        <end position="239"/>
    </location>
</feature>
<gene>
    <name evidence="2" type="ORF">FGL89_05220</name>
</gene>
<dbReference type="Proteomes" id="UP000321332">
    <property type="component" value="Chromosome"/>
</dbReference>
<reference evidence="2 3" key="1">
    <citation type="submission" date="2019-06" db="EMBL/GenBank/DDBJ databases">
        <title>Genome analyses of bacteria isolated from kimchi.</title>
        <authorList>
            <person name="Lee S."/>
            <person name="Ahn S."/>
            <person name="Roh S."/>
        </authorList>
    </citation>
    <scope>NUCLEOTIDE SEQUENCE [LARGE SCALE GENOMIC DNA]</scope>
    <source>
        <strain evidence="2 3">CBA3620</strain>
    </source>
</reference>
<feature type="transmembrane region" description="Helical" evidence="1">
    <location>
        <begin position="193"/>
        <end position="212"/>
    </location>
</feature>
<dbReference type="RefSeq" id="WP_014975003.1">
    <property type="nucleotide sequence ID" value="NZ_CP042374.1"/>
</dbReference>
<dbReference type="OMA" id="ISYFWAY"/>
<keyword evidence="1" id="KW-0812">Transmembrane</keyword>
<sequence length="251" mass="28791">MNDIKALSKVYLINMLSNKFVFIFNLLFPTVFFLYNHLHSLSNSKGYFSQNTLAVLSCFWAYIIIVTIINNVIVSVIAWRESGFYKQLFFIVGSKWKILTAHFLVQLIVINLELLVFNIIVMIVYQYWHTGYLLAGLLVTLLVALPVAFICSLLFMLKVKIESINIFTSIILFVSFLYVTLPDGSNTRELLFLVNPVLYIADTAYLMLLFVFKHTVHIEIMFAWLGVTALYLVLGWFAISKLTVNAIADRA</sequence>
<evidence type="ECO:0000313" key="2">
    <source>
        <dbReference type="EMBL" id="QEA33563.1"/>
    </source>
</evidence>
<protein>
    <submittedName>
        <fullName evidence="2">Uncharacterized protein</fullName>
    </submittedName>
</protein>
<feature type="transmembrane region" description="Helical" evidence="1">
    <location>
        <begin position="99"/>
        <end position="125"/>
    </location>
</feature>
<dbReference type="GeneID" id="61187139"/>